<gene>
    <name evidence="1" type="ORF">SVUK_LOCUS4282</name>
</gene>
<dbReference type="OrthoDB" id="10507762at2759"/>
<dbReference type="EMBL" id="UYYB01011696">
    <property type="protein sequence ID" value="VDM69284.1"/>
    <property type="molecule type" value="Genomic_DNA"/>
</dbReference>
<protein>
    <submittedName>
        <fullName evidence="1">Uncharacterized protein</fullName>
    </submittedName>
</protein>
<proteinExistence type="predicted"/>
<organism evidence="1 2">
    <name type="scientific">Strongylus vulgaris</name>
    <name type="common">Blood worm</name>
    <dbReference type="NCBI Taxonomy" id="40348"/>
    <lineage>
        <taxon>Eukaryota</taxon>
        <taxon>Metazoa</taxon>
        <taxon>Ecdysozoa</taxon>
        <taxon>Nematoda</taxon>
        <taxon>Chromadorea</taxon>
        <taxon>Rhabditida</taxon>
        <taxon>Rhabditina</taxon>
        <taxon>Rhabditomorpha</taxon>
        <taxon>Strongyloidea</taxon>
        <taxon>Strongylidae</taxon>
        <taxon>Strongylus</taxon>
    </lineage>
</organism>
<dbReference type="AlphaFoldDB" id="A0A3P7IUP9"/>
<evidence type="ECO:0000313" key="1">
    <source>
        <dbReference type="EMBL" id="VDM69284.1"/>
    </source>
</evidence>
<keyword evidence="2" id="KW-1185">Reference proteome</keyword>
<sequence length="47" mass="5212">MSVANFCEKFLGLDNRRGMSLEEALNNRRSASDVVKQLKGDRIASIA</sequence>
<dbReference type="Proteomes" id="UP000270094">
    <property type="component" value="Unassembled WGS sequence"/>
</dbReference>
<evidence type="ECO:0000313" key="2">
    <source>
        <dbReference type="Proteomes" id="UP000270094"/>
    </source>
</evidence>
<reference evidence="1 2" key="1">
    <citation type="submission" date="2018-11" db="EMBL/GenBank/DDBJ databases">
        <authorList>
            <consortium name="Pathogen Informatics"/>
        </authorList>
    </citation>
    <scope>NUCLEOTIDE SEQUENCE [LARGE SCALE GENOMIC DNA]</scope>
</reference>
<name>A0A3P7IUP9_STRVU</name>
<accession>A0A3P7IUP9</accession>